<dbReference type="EMBL" id="JACHKT010000007">
    <property type="protein sequence ID" value="MBB6002683.1"/>
    <property type="molecule type" value="Genomic_DNA"/>
</dbReference>
<sequence length="115" mass="13751">MAIDILKTVDIIEIMVNYLEEVRPPEEIRKQLDFGYQIEDQSVILTEIRPFWDNPTEYAERGFAKATFIKSKNVWKIFWLRASLKWQSYEPNPEVSTLDEFLEIVDEDKYHCFKG</sequence>
<keyword evidence="2" id="KW-1185">Reference proteome</keyword>
<dbReference type="InterPro" id="IPR021388">
    <property type="entry name" value="DUF3024"/>
</dbReference>
<proteinExistence type="predicted"/>
<protein>
    <recommendedName>
        <fullName evidence="3">DUF3024 domain-containing protein</fullName>
    </recommendedName>
</protein>
<dbReference type="RefSeq" id="WP_184132188.1">
    <property type="nucleotide sequence ID" value="NZ_JACHKT010000007.1"/>
</dbReference>
<gene>
    <name evidence="1" type="ORF">HNP25_001335</name>
</gene>
<organism evidence="1 2">
    <name type="scientific">Arcicella rosea</name>
    <dbReference type="NCBI Taxonomy" id="502909"/>
    <lineage>
        <taxon>Bacteria</taxon>
        <taxon>Pseudomonadati</taxon>
        <taxon>Bacteroidota</taxon>
        <taxon>Cytophagia</taxon>
        <taxon>Cytophagales</taxon>
        <taxon>Flectobacillaceae</taxon>
        <taxon>Arcicella</taxon>
    </lineage>
</organism>
<reference evidence="1 2" key="1">
    <citation type="submission" date="2020-08" db="EMBL/GenBank/DDBJ databases">
        <title>Functional genomics of gut bacteria from endangered species of beetles.</title>
        <authorList>
            <person name="Carlos-Shanley C."/>
        </authorList>
    </citation>
    <scope>NUCLEOTIDE SEQUENCE [LARGE SCALE GENOMIC DNA]</scope>
    <source>
        <strain evidence="1 2">S00070</strain>
    </source>
</reference>
<dbReference type="AlphaFoldDB" id="A0A841ENS8"/>
<evidence type="ECO:0000313" key="2">
    <source>
        <dbReference type="Proteomes" id="UP000524404"/>
    </source>
</evidence>
<dbReference type="Pfam" id="PF11225">
    <property type="entry name" value="DUF3024"/>
    <property type="match status" value="1"/>
</dbReference>
<evidence type="ECO:0008006" key="3">
    <source>
        <dbReference type="Google" id="ProtNLM"/>
    </source>
</evidence>
<comment type="caution">
    <text evidence="1">The sequence shown here is derived from an EMBL/GenBank/DDBJ whole genome shotgun (WGS) entry which is preliminary data.</text>
</comment>
<dbReference type="Proteomes" id="UP000524404">
    <property type="component" value="Unassembled WGS sequence"/>
</dbReference>
<name>A0A841ENS8_9BACT</name>
<accession>A0A841ENS8</accession>
<evidence type="ECO:0000313" key="1">
    <source>
        <dbReference type="EMBL" id="MBB6002683.1"/>
    </source>
</evidence>